<reference evidence="4 7" key="2">
    <citation type="submission" date="2018-03" db="EMBL/GenBank/DDBJ databases">
        <title>Genomic Encyclopedia of Archaeal and Bacterial Type Strains, Phase II (KMG-II): from individual species to whole genera.</title>
        <authorList>
            <person name="Goeker M."/>
        </authorList>
    </citation>
    <scope>NUCLEOTIDE SEQUENCE [LARGE SCALE GENOMIC DNA]</scope>
    <source>
        <strain evidence="4 7">DSM 29956</strain>
    </source>
</reference>
<feature type="domain" description="Endonuclease/exonuclease/phosphatase" evidence="3">
    <location>
        <begin position="52"/>
        <end position="347"/>
    </location>
</feature>
<dbReference type="GO" id="GO:0003824">
    <property type="term" value="F:catalytic activity"/>
    <property type="evidence" value="ECO:0007669"/>
    <property type="project" value="InterPro"/>
</dbReference>
<dbReference type="Proteomes" id="UP000193495">
    <property type="component" value="Unassembled WGS sequence"/>
</dbReference>
<proteinExistence type="predicted"/>
<organism evidence="5 6">
    <name type="scientific">Limimaricola soesokkakensis</name>
    <dbReference type="NCBI Taxonomy" id="1343159"/>
    <lineage>
        <taxon>Bacteria</taxon>
        <taxon>Pseudomonadati</taxon>
        <taxon>Pseudomonadota</taxon>
        <taxon>Alphaproteobacteria</taxon>
        <taxon>Rhodobacterales</taxon>
        <taxon>Paracoccaceae</taxon>
        <taxon>Limimaricola</taxon>
    </lineage>
</organism>
<feature type="chain" id="PRO_5044568135" description="Endonuclease/exonuclease/phosphatase domain-containing protein" evidence="2">
    <location>
        <begin position="30"/>
        <end position="370"/>
    </location>
</feature>
<evidence type="ECO:0000313" key="5">
    <source>
        <dbReference type="EMBL" id="SLN24656.1"/>
    </source>
</evidence>
<dbReference type="RefSeq" id="WP_085895139.1">
    <property type="nucleotide sequence ID" value="NZ_FWFY01000002.1"/>
</dbReference>
<feature type="signal peptide" evidence="2">
    <location>
        <begin position="1"/>
        <end position="29"/>
    </location>
</feature>
<dbReference type="EMBL" id="FWFY01000002">
    <property type="protein sequence ID" value="SLN24656.1"/>
    <property type="molecule type" value="Genomic_DNA"/>
</dbReference>
<evidence type="ECO:0000256" key="2">
    <source>
        <dbReference type="SAM" id="SignalP"/>
    </source>
</evidence>
<evidence type="ECO:0000313" key="6">
    <source>
        <dbReference type="Proteomes" id="UP000193495"/>
    </source>
</evidence>
<dbReference type="Pfam" id="PF03372">
    <property type="entry name" value="Exo_endo_phos"/>
    <property type="match status" value="1"/>
</dbReference>
<dbReference type="InterPro" id="IPR036691">
    <property type="entry name" value="Endo/exonu/phosph_ase_sf"/>
</dbReference>
<sequence length="370" mass="38883">MRPGARLGRALLAVLLAAPLAPLAPPLSAEPLRLATYAPALSRDGPGLLLRDIRREEAQVTAAARVIVDTAPDILLLTGFDRDARSVALATFAALLREAGGPDYPYLLAPPSNAGLVSGLDLDGDGRRNRARDAHGYGRFTGDGAMALLSRFPVSLVHDFTGLLWRDLPGATQPNPGDAPFPSAEAQAARRLSSTGHWVVRAETPQGPLTLMAFAATPPVFDGPEDLNGLRNRDEIRLWLRFLDGDLGPPPAPPFAIIGLANLDPADGAGLRAEMRALLADPRLVDPQPRSPGGRANATPGQAGDPALDTADWEDPPEGPGNLRVDYVLPSRAGLRVTGAGVAWPATGPLAEAAAEASAHRLVWVDLELE</sequence>
<evidence type="ECO:0000313" key="4">
    <source>
        <dbReference type="EMBL" id="PSK88463.1"/>
    </source>
</evidence>
<dbReference type="Gene3D" id="3.60.10.10">
    <property type="entry name" value="Endonuclease/exonuclease/phosphatase"/>
    <property type="match status" value="1"/>
</dbReference>
<protein>
    <recommendedName>
        <fullName evidence="3">Endonuclease/exonuclease/phosphatase domain-containing protein</fullName>
    </recommendedName>
</protein>
<accession>A0A1X6YLX8</accession>
<keyword evidence="7" id="KW-1185">Reference proteome</keyword>
<gene>
    <name evidence="4" type="ORF">CLV79_101301</name>
    <name evidence="5" type="ORF">LOS8367_00785</name>
</gene>
<dbReference type="AlphaFoldDB" id="A0A1X6YLX8"/>
<feature type="region of interest" description="Disordered" evidence="1">
    <location>
        <begin position="282"/>
        <end position="320"/>
    </location>
</feature>
<dbReference type="Proteomes" id="UP000240624">
    <property type="component" value="Unassembled WGS sequence"/>
</dbReference>
<evidence type="ECO:0000256" key="1">
    <source>
        <dbReference type="SAM" id="MobiDB-lite"/>
    </source>
</evidence>
<evidence type="ECO:0000259" key="3">
    <source>
        <dbReference type="Pfam" id="PF03372"/>
    </source>
</evidence>
<dbReference type="InterPro" id="IPR005135">
    <property type="entry name" value="Endo/exonuclease/phosphatase"/>
</dbReference>
<dbReference type="OrthoDB" id="292013at2"/>
<name>A0A1X6YLX8_9RHOB</name>
<dbReference type="EMBL" id="PYGB01000001">
    <property type="protein sequence ID" value="PSK88463.1"/>
    <property type="molecule type" value="Genomic_DNA"/>
</dbReference>
<reference evidence="5 6" key="1">
    <citation type="submission" date="2017-03" db="EMBL/GenBank/DDBJ databases">
        <authorList>
            <person name="Afonso C.L."/>
            <person name="Miller P.J."/>
            <person name="Scott M.A."/>
            <person name="Spackman E."/>
            <person name="Goraichik I."/>
            <person name="Dimitrov K.M."/>
            <person name="Suarez D.L."/>
            <person name="Swayne D.E."/>
        </authorList>
    </citation>
    <scope>NUCLEOTIDE SEQUENCE [LARGE SCALE GENOMIC DNA]</scope>
    <source>
        <strain evidence="5 6">CECT 8367</strain>
    </source>
</reference>
<keyword evidence="2" id="KW-0732">Signal</keyword>
<evidence type="ECO:0000313" key="7">
    <source>
        <dbReference type="Proteomes" id="UP000240624"/>
    </source>
</evidence>